<name>A0A835PUP5_VANPL</name>
<gene>
    <name evidence="1" type="ORF">HPP92_023034</name>
</gene>
<evidence type="ECO:0000313" key="2">
    <source>
        <dbReference type="Proteomes" id="UP000636800"/>
    </source>
</evidence>
<protein>
    <submittedName>
        <fullName evidence="1">Uncharacterized protein</fullName>
    </submittedName>
</protein>
<evidence type="ECO:0000313" key="1">
    <source>
        <dbReference type="EMBL" id="KAG0457877.1"/>
    </source>
</evidence>
<proteinExistence type="predicted"/>
<dbReference type="OrthoDB" id="689415at2759"/>
<accession>A0A835PUP5</accession>
<organism evidence="1 2">
    <name type="scientific">Vanilla planifolia</name>
    <name type="common">Vanilla</name>
    <dbReference type="NCBI Taxonomy" id="51239"/>
    <lineage>
        <taxon>Eukaryota</taxon>
        <taxon>Viridiplantae</taxon>
        <taxon>Streptophyta</taxon>
        <taxon>Embryophyta</taxon>
        <taxon>Tracheophyta</taxon>
        <taxon>Spermatophyta</taxon>
        <taxon>Magnoliopsida</taxon>
        <taxon>Liliopsida</taxon>
        <taxon>Asparagales</taxon>
        <taxon>Orchidaceae</taxon>
        <taxon>Vanilloideae</taxon>
        <taxon>Vanilleae</taxon>
        <taxon>Vanilla</taxon>
    </lineage>
</organism>
<dbReference type="AlphaFoldDB" id="A0A835PUP5"/>
<keyword evidence="2" id="KW-1185">Reference proteome</keyword>
<reference evidence="1 2" key="1">
    <citation type="journal article" date="2020" name="Nat. Food">
        <title>A phased Vanilla planifolia genome enables genetic improvement of flavour and production.</title>
        <authorList>
            <person name="Hasing T."/>
            <person name="Tang H."/>
            <person name="Brym M."/>
            <person name="Khazi F."/>
            <person name="Huang T."/>
            <person name="Chambers A.H."/>
        </authorList>
    </citation>
    <scope>NUCLEOTIDE SEQUENCE [LARGE SCALE GENOMIC DNA]</scope>
    <source>
        <tissue evidence="1">Leaf</tissue>
    </source>
</reference>
<dbReference type="EMBL" id="JADCNL010000012">
    <property type="protein sequence ID" value="KAG0457877.1"/>
    <property type="molecule type" value="Genomic_DNA"/>
</dbReference>
<sequence length="116" mass="13481">MQREGAFLAADTKELLEDQVLIAPHSLANAFFSRHYFSLYFFCRDGRMTVRLLKKYLVSKLGLEDESEFMGSSNTFVKGTFELKWFMVRLKKVQIWCRGSNFIRFHPAARPIAYGG</sequence>
<comment type="caution">
    <text evidence="1">The sequence shown here is derived from an EMBL/GenBank/DDBJ whole genome shotgun (WGS) entry which is preliminary data.</text>
</comment>
<dbReference type="Proteomes" id="UP000636800">
    <property type="component" value="Chromosome 12"/>
</dbReference>